<dbReference type="InterPro" id="IPR036881">
    <property type="entry name" value="Glyco_hydro_3_C_sf"/>
</dbReference>
<accession>A0ABV1SLF4</accession>
<reference evidence="7 8" key="1">
    <citation type="submission" date="2024-01" db="EMBL/GenBank/DDBJ databases">
        <authorList>
            <person name="Deng Y."/>
            <person name="Su J."/>
        </authorList>
    </citation>
    <scope>NUCLEOTIDE SEQUENCE [LARGE SCALE GENOMIC DNA]</scope>
    <source>
        <strain evidence="7 8">CPCC 100088</strain>
    </source>
</reference>
<evidence type="ECO:0000256" key="5">
    <source>
        <dbReference type="ARBA" id="ARBA00023295"/>
    </source>
</evidence>
<comment type="caution">
    <text evidence="7">The sequence shown here is derived from an EMBL/GenBank/DDBJ whole genome shotgun (WGS) entry which is preliminary data.</text>
</comment>
<name>A0ABV1SLF4_9RHOB</name>
<evidence type="ECO:0000259" key="6">
    <source>
        <dbReference type="Pfam" id="PF00933"/>
    </source>
</evidence>
<protein>
    <recommendedName>
        <fullName evidence="3">beta-N-acetylhexosaminidase</fullName>
        <ecNumber evidence="3">3.2.1.52</ecNumber>
    </recommendedName>
</protein>
<dbReference type="GO" id="GO:0016787">
    <property type="term" value="F:hydrolase activity"/>
    <property type="evidence" value="ECO:0007669"/>
    <property type="project" value="UniProtKB-KW"/>
</dbReference>
<dbReference type="PANTHER" id="PTHR30480:SF13">
    <property type="entry name" value="BETA-HEXOSAMINIDASE"/>
    <property type="match status" value="1"/>
</dbReference>
<keyword evidence="5" id="KW-0326">Glycosidase</keyword>
<dbReference type="RefSeq" id="WP_350939065.1">
    <property type="nucleotide sequence ID" value="NZ_JAYWLC010000027.1"/>
</dbReference>
<keyword evidence="4 7" id="KW-0378">Hydrolase</keyword>
<dbReference type="InterPro" id="IPR050226">
    <property type="entry name" value="NagZ_Beta-hexosaminidase"/>
</dbReference>
<sequence length="563" mass="62274">MTIYESLKAAPFNLTDAQVADIRSRIDTMPLADRVAQVFFLILLGDKPEDLELVLKMKPGGVTRFFSDDLDRETTQMQRIFDSLPIPPLVSADMEGSHLSFAFGTKVPNQMAFAAVDDPALTESCSALMAREGRTMGVTWSFTPVIDINAAFRSSIVGSRSYGSDVSRIERHALAHIEGLQSNGIAATVKHWPGEGYDDRDQHLVTTQNPLSIEEWQASFGRLYRAAFDAGVLSIMSAHIGFPAYMQSIDPDCGIDAYRPASINPALTTRLLREEMGFNGIVVSDATEMGGMSAWISHREMPTEVLRAGCDVILFSLDPEADMAQVRGSVESGSLPESRLNEAVARVLALKTVVGLLDGTHRPVTAETARARLRQPEDAALAEEAFRRAPTLVKDVNKTLPVSPQTHKRVLIIETGIRNALMGWENKPLDVADMLRAEGFEVQVYDKDTFEGPTYDPAKTDLVLYLMADESLNMKSHIYIDWFRMMGDFFRTTERPWHDIPTVMVGFGHPYFLYDAPRVPTYVNAYSTLPEMQQAVVDALTGKTPFVASSPVDAFCGQGQARY</sequence>
<reference evidence="7 8" key="2">
    <citation type="submission" date="2024-06" db="EMBL/GenBank/DDBJ databases">
        <title>Thioclava kandeliae sp. nov. from a rhizosphere soil sample of Kandelia candel in a mangrove.</title>
        <authorList>
            <person name="Mu T."/>
        </authorList>
    </citation>
    <scope>NUCLEOTIDE SEQUENCE [LARGE SCALE GENOMIC DNA]</scope>
    <source>
        <strain evidence="7 8">CPCC 100088</strain>
    </source>
</reference>
<evidence type="ECO:0000313" key="8">
    <source>
        <dbReference type="Proteomes" id="UP001438953"/>
    </source>
</evidence>
<organism evidence="7 8">
    <name type="scientific">Thioclava kandeliae</name>
    <dbReference type="NCBI Taxonomy" id="3070818"/>
    <lineage>
        <taxon>Bacteria</taxon>
        <taxon>Pseudomonadati</taxon>
        <taxon>Pseudomonadota</taxon>
        <taxon>Alphaproteobacteria</taxon>
        <taxon>Rhodobacterales</taxon>
        <taxon>Paracoccaceae</taxon>
        <taxon>Thioclava</taxon>
    </lineage>
</organism>
<keyword evidence="8" id="KW-1185">Reference proteome</keyword>
<feature type="domain" description="Glycoside hydrolase family 3 N-terminal" evidence="6">
    <location>
        <begin position="48"/>
        <end position="349"/>
    </location>
</feature>
<dbReference type="EMBL" id="JAYWLC010000027">
    <property type="protein sequence ID" value="MER5173733.1"/>
    <property type="molecule type" value="Genomic_DNA"/>
</dbReference>
<evidence type="ECO:0000256" key="3">
    <source>
        <dbReference type="ARBA" id="ARBA00012663"/>
    </source>
</evidence>
<dbReference type="PANTHER" id="PTHR30480">
    <property type="entry name" value="BETA-HEXOSAMINIDASE-RELATED"/>
    <property type="match status" value="1"/>
</dbReference>
<evidence type="ECO:0000256" key="2">
    <source>
        <dbReference type="ARBA" id="ARBA00005336"/>
    </source>
</evidence>
<dbReference type="InterPro" id="IPR036962">
    <property type="entry name" value="Glyco_hydro_3_N_sf"/>
</dbReference>
<comment type="similarity">
    <text evidence="2">Belongs to the glycosyl hydrolase 3 family.</text>
</comment>
<dbReference type="Gene3D" id="3.40.50.1700">
    <property type="entry name" value="Glycoside hydrolase family 3 C-terminal domain"/>
    <property type="match status" value="1"/>
</dbReference>
<dbReference type="InterPro" id="IPR001764">
    <property type="entry name" value="Glyco_hydro_3_N"/>
</dbReference>
<gene>
    <name evidence="7" type="ORF">VSX56_18395</name>
</gene>
<dbReference type="InterPro" id="IPR017853">
    <property type="entry name" value="GH"/>
</dbReference>
<comment type="catalytic activity">
    <reaction evidence="1">
        <text>Hydrolysis of terminal non-reducing N-acetyl-D-hexosamine residues in N-acetyl-beta-D-hexosaminides.</text>
        <dbReference type="EC" id="3.2.1.52"/>
    </reaction>
</comment>
<dbReference type="SUPFAM" id="SSF51445">
    <property type="entry name" value="(Trans)glycosidases"/>
    <property type="match status" value="1"/>
</dbReference>
<dbReference type="Gene3D" id="3.20.20.300">
    <property type="entry name" value="Glycoside hydrolase, family 3, N-terminal domain"/>
    <property type="match status" value="1"/>
</dbReference>
<evidence type="ECO:0000256" key="4">
    <source>
        <dbReference type="ARBA" id="ARBA00022801"/>
    </source>
</evidence>
<evidence type="ECO:0000313" key="7">
    <source>
        <dbReference type="EMBL" id="MER5173733.1"/>
    </source>
</evidence>
<dbReference type="Pfam" id="PF00933">
    <property type="entry name" value="Glyco_hydro_3"/>
    <property type="match status" value="1"/>
</dbReference>
<dbReference type="EC" id="3.2.1.52" evidence="3"/>
<evidence type="ECO:0000256" key="1">
    <source>
        <dbReference type="ARBA" id="ARBA00001231"/>
    </source>
</evidence>
<dbReference type="Proteomes" id="UP001438953">
    <property type="component" value="Unassembled WGS sequence"/>
</dbReference>
<proteinExistence type="inferred from homology"/>